<keyword evidence="4 7" id="KW-0479">Metal-binding</keyword>
<comment type="cofactor">
    <cofactor evidence="1">
        <name>a divalent metal cation</name>
        <dbReference type="ChEBI" id="CHEBI:60240"/>
    </cofactor>
</comment>
<evidence type="ECO:0000256" key="3">
    <source>
        <dbReference type="ARBA" id="ARBA00022535"/>
    </source>
</evidence>
<evidence type="ECO:0000256" key="6">
    <source>
        <dbReference type="PIRSR" id="PIRSR623088-1"/>
    </source>
</evidence>
<evidence type="ECO:0000313" key="10">
    <source>
        <dbReference type="Proteomes" id="UP000728032"/>
    </source>
</evidence>
<feature type="binding site" evidence="7">
    <location>
        <position position="98"/>
    </location>
    <ligand>
        <name>Zn(2+)</name>
        <dbReference type="ChEBI" id="CHEBI:29105"/>
        <label>1</label>
    </ligand>
</feature>
<dbReference type="SMART" id="SM00471">
    <property type="entry name" value="HDc"/>
    <property type="match status" value="1"/>
</dbReference>
<evidence type="ECO:0000256" key="2">
    <source>
        <dbReference type="ARBA" id="ARBA00007648"/>
    </source>
</evidence>
<feature type="binding site" evidence="7">
    <location>
        <position position="135"/>
    </location>
    <ligand>
        <name>Zn(2+)</name>
        <dbReference type="ChEBI" id="CHEBI:29105"/>
        <label>2</label>
    </ligand>
</feature>
<dbReference type="InterPro" id="IPR002073">
    <property type="entry name" value="PDEase_catalytic_dom"/>
</dbReference>
<evidence type="ECO:0000256" key="7">
    <source>
        <dbReference type="PIRSR" id="PIRSR623088-3"/>
    </source>
</evidence>
<keyword evidence="5" id="KW-0378">Hydrolase</keyword>
<feature type="domain" description="PDEase" evidence="8">
    <location>
        <begin position="17"/>
        <end position="253"/>
    </location>
</feature>
<dbReference type="InterPro" id="IPR036971">
    <property type="entry name" value="PDEase_catalytic_dom_sf"/>
</dbReference>
<comment type="similarity">
    <text evidence="2">Belongs to the cyclic nucleotide phosphodiesterase family.</text>
</comment>
<sequence length="253" mass="29384">MAKQRVTLEVLSYHASAQEEEALKVSRMVIPSTTALHLTNLRFNDFSLEEDMMIKACIRMFLDLDLIERFQIDYKVLCKWILSVKKNYRPVLYHNWRHAFNVAQMMFAILVNTQYCRVLGELETLALIVACLCHDLDHRGTNNSFQIKSCSPLSCLYSTSTLEHHHFDQSLMILSSQGNQILSHLSPDEYRRVVHVLEEAILATDLAVYFRKRGNFFRLVESEEHDWTGNEEHRSLLRCLLMTCCDIGAITKP</sequence>
<dbReference type="EMBL" id="OC943710">
    <property type="protein sequence ID" value="CAD7662690.1"/>
    <property type="molecule type" value="Genomic_DNA"/>
</dbReference>
<dbReference type="GO" id="GO:0007165">
    <property type="term" value="P:signal transduction"/>
    <property type="evidence" value="ECO:0007669"/>
    <property type="project" value="InterPro"/>
</dbReference>
<reference evidence="9" key="1">
    <citation type="submission" date="2020-11" db="EMBL/GenBank/DDBJ databases">
        <authorList>
            <person name="Tran Van P."/>
        </authorList>
    </citation>
    <scope>NUCLEOTIDE SEQUENCE</scope>
</reference>
<feature type="binding site" evidence="7">
    <location>
        <position position="246"/>
    </location>
    <ligand>
        <name>Zn(2+)</name>
        <dbReference type="ChEBI" id="CHEBI:29105"/>
        <label>1</label>
    </ligand>
</feature>
<dbReference type="SUPFAM" id="SSF109604">
    <property type="entry name" value="HD-domain/PDEase-like"/>
    <property type="match status" value="1"/>
</dbReference>
<dbReference type="PRINTS" id="PR00387">
    <property type="entry name" value="PDIESTERASE1"/>
</dbReference>
<dbReference type="PROSITE" id="PS51845">
    <property type="entry name" value="PDEASE_I_2"/>
    <property type="match status" value="1"/>
</dbReference>
<dbReference type="GO" id="GO:0004114">
    <property type="term" value="F:3',5'-cyclic-nucleotide phosphodiesterase activity"/>
    <property type="evidence" value="ECO:0007669"/>
    <property type="project" value="InterPro"/>
</dbReference>
<keyword evidence="10" id="KW-1185">Reference proteome</keyword>
<feature type="binding site" evidence="7">
    <location>
        <position position="135"/>
    </location>
    <ligand>
        <name>Zn(2+)</name>
        <dbReference type="ChEBI" id="CHEBI:29105"/>
        <label>1</label>
    </ligand>
</feature>
<keyword evidence="3" id="KW-0140">cGMP</keyword>
<feature type="binding site" evidence="7">
    <location>
        <position position="134"/>
    </location>
    <ligand>
        <name>Zn(2+)</name>
        <dbReference type="ChEBI" id="CHEBI:29105"/>
        <label>1</label>
    </ligand>
</feature>
<name>A0A7R9MLX3_9ACAR</name>
<evidence type="ECO:0000256" key="1">
    <source>
        <dbReference type="ARBA" id="ARBA00001968"/>
    </source>
</evidence>
<dbReference type="PANTHER" id="PTHR11347">
    <property type="entry name" value="CYCLIC NUCLEOTIDE PHOSPHODIESTERASE"/>
    <property type="match status" value="1"/>
</dbReference>
<dbReference type="FunFam" id="1.10.1300.10:FF:000003">
    <property type="entry name" value="Phosphodiesterase"/>
    <property type="match status" value="1"/>
</dbReference>
<dbReference type="CDD" id="cd00077">
    <property type="entry name" value="HDc"/>
    <property type="match status" value="1"/>
</dbReference>
<dbReference type="PROSITE" id="PS00126">
    <property type="entry name" value="PDEASE_I_1"/>
    <property type="match status" value="1"/>
</dbReference>
<evidence type="ECO:0000313" key="9">
    <source>
        <dbReference type="EMBL" id="CAD7662690.1"/>
    </source>
</evidence>
<dbReference type="Gene3D" id="1.10.1300.10">
    <property type="entry name" value="3'5'-cyclic nucleotide phosphodiesterase, catalytic domain"/>
    <property type="match status" value="1"/>
</dbReference>
<dbReference type="InterPro" id="IPR003607">
    <property type="entry name" value="HD/PDEase_dom"/>
</dbReference>
<feature type="non-terminal residue" evidence="9">
    <location>
        <position position="1"/>
    </location>
</feature>
<dbReference type="AlphaFoldDB" id="A0A7R9MLX3"/>
<evidence type="ECO:0000259" key="8">
    <source>
        <dbReference type="PROSITE" id="PS51845"/>
    </source>
</evidence>
<dbReference type="EMBL" id="CAJPVJ010028885">
    <property type="protein sequence ID" value="CAG2179827.1"/>
    <property type="molecule type" value="Genomic_DNA"/>
</dbReference>
<feature type="active site" description="Proton donor" evidence="6">
    <location>
        <position position="94"/>
    </location>
</feature>
<dbReference type="GO" id="GO:0046872">
    <property type="term" value="F:metal ion binding"/>
    <property type="evidence" value="ECO:0007669"/>
    <property type="project" value="UniProtKB-KW"/>
</dbReference>
<gene>
    <name evidence="9" type="ORF">ONB1V03_LOCUS19250</name>
</gene>
<dbReference type="InterPro" id="IPR023088">
    <property type="entry name" value="PDEase"/>
</dbReference>
<organism evidence="9">
    <name type="scientific">Oppiella nova</name>
    <dbReference type="NCBI Taxonomy" id="334625"/>
    <lineage>
        <taxon>Eukaryota</taxon>
        <taxon>Metazoa</taxon>
        <taxon>Ecdysozoa</taxon>
        <taxon>Arthropoda</taxon>
        <taxon>Chelicerata</taxon>
        <taxon>Arachnida</taxon>
        <taxon>Acari</taxon>
        <taxon>Acariformes</taxon>
        <taxon>Sarcoptiformes</taxon>
        <taxon>Oribatida</taxon>
        <taxon>Brachypylina</taxon>
        <taxon>Oppioidea</taxon>
        <taxon>Oppiidae</taxon>
        <taxon>Oppiella</taxon>
    </lineage>
</organism>
<evidence type="ECO:0000256" key="5">
    <source>
        <dbReference type="ARBA" id="ARBA00022801"/>
    </source>
</evidence>
<evidence type="ECO:0000256" key="4">
    <source>
        <dbReference type="ARBA" id="ARBA00022723"/>
    </source>
</evidence>
<dbReference type="Pfam" id="PF00233">
    <property type="entry name" value="PDEase_I"/>
    <property type="match status" value="1"/>
</dbReference>
<accession>A0A7R9MLX3</accession>
<proteinExistence type="inferred from homology"/>
<dbReference type="OrthoDB" id="6017640at2759"/>
<protein>
    <recommendedName>
        <fullName evidence="8">PDEase domain-containing protein</fullName>
    </recommendedName>
</protein>
<dbReference type="InterPro" id="IPR023174">
    <property type="entry name" value="PDEase_CS"/>
</dbReference>
<dbReference type="Proteomes" id="UP000728032">
    <property type="component" value="Unassembled WGS sequence"/>
</dbReference>